<keyword evidence="3 7" id="KW-0812">Transmembrane</keyword>
<feature type="transmembrane region" description="Helical" evidence="7">
    <location>
        <begin position="236"/>
        <end position="256"/>
    </location>
</feature>
<dbReference type="OrthoDB" id="418595at2759"/>
<dbReference type="InterPro" id="IPR035952">
    <property type="entry name" value="Rhomboid-like_sf"/>
</dbReference>
<evidence type="ECO:0000256" key="5">
    <source>
        <dbReference type="ARBA" id="ARBA00022989"/>
    </source>
</evidence>
<gene>
    <name evidence="9" type="ORF">Cfor_06254</name>
</gene>
<feature type="transmembrane region" description="Helical" evidence="7">
    <location>
        <begin position="262"/>
        <end position="280"/>
    </location>
</feature>
<dbReference type="InterPro" id="IPR011992">
    <property type="entry name" value="EF-hand-dom_pair"/>
</dbReference>
<dbReference type="Gene3D" id="1.10.238.10">
    <property type="entry name" value="EF-hand"/>
    <property type="match status" value="1"/>
</dbReference>
<feature type="domain" description="EF-hand" evidence="8">
    <location>
        <begin position="18"/>
        <end position="53"/>
    </location>
</feature>
<dbReference type="SUPFAM" id="SSF47473">
    <property type="entry name" value="EF-hand"/>
    <property type="match status" value="1"/>
</dbReference>
<dbReference type="Pfam" id="PF13499">
    <property type="entry name" value="EF-hand_7"/>
    <property type="match status" value="1"/>
</dbReference>
<dbReference type="CDD" id="cd00051">
    <property type="entry name" value="EFh"/>
    <property type="match status" value="1"/>
</dbReference>
<reference evidence="10" key="1">
    <citation type="submission" date="2020-01" db="EMBL/GenBank/DDBJ databases">
        <title>Draft genome sequence of the Termite Coptotermes fromosanus.</title>
        <authorList>
            <person name="Itakura S."/>
            <person name="Yosikawa Y."/>
            <person name="Umezawa K."/>
        </authorList>
    </citation>
    <scope>NUCLEOTIDE SEQUENCE [LARGE SCALE GENOMIC DNA]</scope>
</reference>
<comment type="caution">
    <text evidence="9">The sequence shown here is derived from an EMBL/GenBank/DDBJ whole genome shotgun (WGS) entry which is preliminary data.</text>
</comment>
<dbReference type="PANTHER" id="PTHR45840">
    <property type="entry name" value="RHOMBOID-RELATED PROTEIN"/>
    <property type="match status" value="1"/>
</dbReference>
<evidence type="ECO:0000256" key="4">
    <source>
        <dbReference type="ARBA" id="ARBA00022837"/>
    </source>
</evidence>
<dbReference type="PANTHER" id="PTHR45840:SF8">
    <property type="entry name" value="RHOMBOID PROTEASE"/>
    <property type="match status" value="1"/>
</dbReference>
<dbReference type="Gene3D" id="1.20.1540.10">
    <property type="entry name" value="Rhomboid-like"/>
    <property type="match status" value="1"/>
</dbReference>
<feature type="transmembrane region" description="Helical" evidence="7">
    <location>
        <begin position="292"/>
        <end position="313"/>
    </location>
</feature>
<evidence type="ECO:0000313" key="9">
    <source>
        <dbReference type="EMBL" id="GFG28877.1"/>
    </source>
</evidence>
<dbReference type="SMART" id="SM00054">
    <property type="entry name" value="EFh"/>
    <property type="match status" value="2"/>
</dbReference>
<keyword evidence="10" id="KW-1185">Reference proteome</keyword>
<dbReference type="InParanoid" id="A0A6L2PFI2"/>
<keyword evidence="6 7" id="KW-0472">Membrane</keyword>
<dbReference type="EMBL" id="BLKM01000099">
    <property type="protein sequence ID" value="GFG28877.1"/>
    <property type="molecule type" value="Genomic_DNA"/>
</dbReference>
<comment type="subcellular location">
    <subcellularLocation>
        <location evidence="1">Membrane</location>
        <topology evidence="1">Multi-pass membrane protein</topology>
    </subcellularLocation>
</comment>
<evidence type="ECO:0000313" key="10">
    <source>
        <dbReference type="Proteomes" id="UP000502823"/>
    </source>
</evidence>
<keyword evidence="4" id="KW-0106">Calcium</keyword>
<dbReference type="PROSITE" id="PS00018">
    <property type="entry name" value="EF_HAND_1"/>
    <property type="match status" value="2"/>
</dbReference>
<protein>
    <recommendedName>
        <fullName evidence="8">EF-hand domain-containing protein</fullName>
    </recommendedName>
</protein>
<dbReference type="GO" id="GO:0005509">
    <property type="term" value="F:calcium ion binding"/>
    <property type="evidence" value="ECO:0007669"/>
    <property type="project" value="InterPro"/>
</dbReference>
<name>A0A6L2PFI2_COPFO</name>
<dbReference type="InterPro" id="IPR051739">
    <property type="entry name" value="Rhomboid_IM_Serine_Proteases"/>
</dbReference>
<dbReference type="Proteomes" id="UP000502823">
    <property type="component" value="Unassembled WGS sequence"/>
</dbReference>
<dbReference type="PROSITE" id="PS50222">
    <property type="entry name" value="EF_HAND_2"/>
    <property type="match status" value="2"/>
</dbReference>
<dbReference type="GO" id="GO:0016020">
    <property type="term" value="C:membrane"/>
    <property type="evidence" value="ECO:0007669"/>
    <property type="project" value="UniProtKB-SubCell"/>
</dbReference>
<organism evidence="9 10">
    <name type="scientific">Coptotermes formosanus</name>
    <name type="common">Formosan subterranean termite</name>
    <dbReference type="NCBI Taxonomy" id="36987"/>
    <lineage>
        <taxon>Eukaryota</taxon>
        <taxon>Metazoa</taxon>
        <taxon>Ecdysozoa</taxon>
        <taxon>Arthropoda</taxon>
        <taxon>Hexapoda</taxon>
        <taxon>Insecta</taxon>
        <taxon>Pterygota</taxon>
        <taxon>Neoptera</taxon>
        <taxon>Polyneoptera</taxon>
        <taxon>Dictyoptera</taxon>
        <taxon>Blattodea</taxon>
        <taxon>Blattoidea</taxon>
        <taxon>Termitoidae</taxon>
        <taxon>Rhinotermitidae</taxon>
        <taxon>Coptotermes</taxon>
    </lineage>
</organism>
<evidence type="ECO:0000256" key="6">
    <source>
        <dbReference type="ARBA" id="ARBA00023136"/>
    </source>
</evidence>
<evidence type="ECO:0000256" key="1">
    <source>
        <dbReference type="ARBA" id="ARBA00004141"/>
    </source>
</evidence>
<evidence type="ECO:0000256" key="2">
    <source>
        <dbReference type="ARBA" id="ARBA00009045"/>
    </source>
</evidence>
<evidence type="ECO:0000259" key="8">
    <source>
        <dbReference type="PROSITE" id="PS50222"/>
    </source>
</evidence>
<dbReference type="Pfam" id="PF01694">
    <property type="entry name" value="Rhomboid"/>
    <property type="match status" value="1"/>
</dbReference>
<feature type="transmembrane region" description="Helical" evidence="7">
    <location>
        <begin position="211"/>
        <end position="229"/>
    </location>
</feature>
<dbReference type="InterPro" id="IPR018247">
    <property type="entry name" value="EF_Hand_1_Ca_BS"/>
</dbReference>
<proteinExistence type="inferred from homology"/>
<dbReference type="AlphaFoldDB" id="A0A6L2PFI2"/>
<evidence type="ECO:0000256" key="7">
    <source>
        <dbReference type="SAM" id="Phobius"/>
    </source>
</evidence>
<comment type="similarity">
    <text evidence="2">Belongs to the peptidase S54 family.</text>
</comment>
<sequence>MAPTQSEHQHTEPHTNIALYPQWQLIFNKYDVDSDGRISLAELRRIIRSDSYTKDIPEHTVKQILKRADEDANGYIEYPEFLKMIRHREMQGVMGRALNRYVRTAVVQRKVTADEVDLAGDYEREYSCYPPTVSMILISMIEVIAFLWDIIDEGRSSVTGPAAALFIYNPFKRYEAWRYLTYMFVHVNVFHLVVNLVVQIMLGIPLEMVHGWWRVLLVYLAGVVAGSLGTSVSDPAVYLAGASGGVYAIIAAHLASICMIGYAAHLAGAIAGLLVGINILRNLEVKSWERKVWWASIILFTVLMLAAIIWNAAFPSYFLPSK</sequence>
<dbReference type="SUPFAM" id="SSF144091">
    <property type="entry name" value="Rhomboid-like"/>
    <property type="match status" value="1"/>
</dbReference>
<dbReference type="GO" id="GO:0004252">
    <property type="term" value="F:serine-type endopeptidase activity"/>
    <property type="evidence" value="ECO:0007669"/>
    <property type="project" value="InterPro"/>
</dbReference>
<dbReference type="InterPro" id="IPR022764">
    <property type="entry name" value="Peptidase_S54_rhomboid_dom"/>
</dbReference>
<keyword evidence="5 7" id="KW-1133">Transmembrane helix</keyword>
<feature type="domain" description="EF-hand" evidence="8">
    <location>
        <begin position="56"/>
        <end position="91"/>
    </location>
</feature>
<evidence type="ECO:0000256" key="3">
    <source>
        <dbReference type="ARBA" id="ARBA00022692"/>
    </source>
</evidence>
<dbReference type="InterPro" id="IPR002048">
    <property type="entry name" value="EF_hand_dom"/>
</dbReference>
<accession>A0A6L2PFI2</accession>
<feature type="transmembrane region" description="Helical" evidence="7">
    <location>
        <begin position="179"/>
        <end position="205"/>
    </location>
</feature>